<feature type="compositionally biased region" description="Polar residues" evidence="11">
    <location>
        <begin position="65"/>
        <end position="91"/>
    </location>
</feature>
<evidence type="ECO:0000256" key="3">
    <source>
        <dbReference type="ARBA" id="ARBA00022527"/>
    </source>
</evidence>
<evidence type="ECO:0000256" key="6">
    <source>
        <dbReference type="ARBA" id="ARBA00022777"/>
    </source>
</evidence>
<dbReference type="AlphaFoldDB" id="A0A5C3E3B4"/>
<keyword evidence="8" id="KW-0539">Nucleus</keyword>
<name>A0A5C3E3B4_9BASI</name>
<dbReference type="CDD" id="cd07866">
    <property type="entry name" value="STKc_BUR1"/>
    <property type="match status" value="1"/>
</dbReference>
<comment type="catalytic activity">
    <reaction evidence="9">
        <text>[DNA-directed RNA polymerase] + ATP = phospho-[DNA-directed RNA polymerase] + ADP + H(+)</text>
        <dbReference type="Rhea" id="RHEA:10216"/>
        <dbReference type="Rhea" id="RHEA-COMP:11321"/>
        <dbReference type="Rhea" id="RHEA-COMP:11322"/>
        <dbReference type="ChEBI" id="CHEBI:15378"/>
        <dbReference type="ChEBI" id="CHEBI:30616"/>
        <dbReference type="ChEBI" id="CHEBI:43176"/>
        <dbReference type="ChEBI" id="CHEBI:68546"/>
        <dbReference type="ChEBI" id="CHEBI:456216"/>
        <dbReference type="EC" id="2.7.11.23"/>
    </reaction>
</comment>
<sequence length="1120" mass="121207">MPPPPPEQESPGGFRIAGIAASRAASTFNSSVAPSPAPAATREDKAPVKLDRDRHGVHRLPAKPVTQSRAGEGQGQSRPWSQRPNAPQQQRSGSSSAGATAAAAAATTTSYTDDDEEEEGAIDDNPTPVSNPGFRPPPPKTPPHPPTMNDARRPSGGHHHIDRDRHGNSRSDDYKSYQPQSPPKPKTQATSSSSQAQASHLRSPSPLPAARRSSREIDNGPRPPSDQWHHRPPSDRSDHDIYRPGGNGAGASSRSHHRAADDRYAQQSGRDWDLGKEGVPVPAKGRWDNDRRNERDWGQGADRRSDRADRDRPWEQGRYPQPRGQQRDRQNDRNGRDRELSPPTAGRELQPFARWSPDIASNGNGETFAPRPPSRMGRTEPAPLLSRDHPSSSVPNRDGGESTHKRPRSPGSGRRSPPAGLLKRKANFNAVVPPALASAEKEGLAAFENVAPGAPIPPRINTLESPVMPSNTGSAAAATAAATATALPGSHPGSTLPAAASSTAATPAAAIPADANFTITCDALDDTSVPSVRLSCLPRKLPHAPALSGRERRKARGAPVPLNQRKFVGCSSLDDYEISIKLGQGTFGEVLKGRQILTGTQVALKKVTIHDAKDGLPITALREIKLLKKLKHPSIVPVIDMAYRPSGERGKLGDVYMVEPYMDHDLNGMLENPSIRLENSQIKLYMKQLLEGTLYLHKNRILHRDMKAANLLINNKGQLQIADFGLARPYRDPGQSWTGKGWTGGTHRYTNMVVTRWYRPPELLAGEKKYGPPIDMWGIGCILAEMVMGKPLFKGTSEINQLELIAQLCGSPNETSFPGWSSLPGVKDADPTGRPDPHPEIPGQHEFGTYTRKVKERFRTLYDAGPHCADLIDKLLVLDPKKRLTAQQALEHEWFWTKPFPADPASLPKYEHSKEIDRARREWKPAPAAAAAAVAPGQGVVGPGGGVMGGPIRPQQQQPPQQQQQQQQAMGMGYMHPGPPQQQQPRPYPSRAPYAPPQQSNGIAPMGMQQSDGWGDPPGSLNYGQSGRPSMAYPGPRPFPPPNHAGGEGGGGGRHPFPGQQGQPQGHGGGGSRFPHPGSGRPFPQPPPPHQHQPQHQHGMQRHGLPPKPRSGNPQNPYSM</sequence>
<gene>
    <name evidence="13" type="ORF">UTRI_03432_B</name>
</gene>
<evidence type="ECO:0000256" key="8">
    <source>
        <dbReference type="ARBA" id="ARBA00023242"/>
    </source>
</evidence>
<feature type="compositionally biased region" description="Basic and acidic residues" evidence="11">
    <location>
        <begin position="325"/>
        <end position="340"/>
    </location>
</feature>
<comment type="similarity">
    <text evidence="2">Belongs to the protein kinase superfamily. CMGC Ser/Thr protein kinase family. CDC2/CDKX subfamily.</text>
</comment>
<dbReference type="PANTHER" id="PTHR24056">
    <property type="entry name" value="CELL DIVISION PROTEIN KINASE"/>
    <property type="match status" value="1"/>
</dbReference>
<feature type="region of interest" description="Disordered" evidence="11">
    <location>
        <begin position="929"/>
        <end position="1120"/>
    </location>
</feature>
<feature type="domain" description="Protein kinase" evidence="12">
    <location>
        <begin position="576"/>
        <end position="895"/>
    </location>
</feature>
<feature type="compositionally biased region" description="Basic and acidic residues" evidence="11">
    <location>
        <begin position="258"/>
        <end position="276"/>
    </location>
</feature>
<dbReference type="Pfam" id="PF00069">
    <property type="entry name" value="Pkinase"/>
    <property type="match status" value="1"/>
</dbReference>
<feature type="binding site" evidence="10">
    <location>
        <position position="605"/>
    </location>
    <ligand>
        <name>ATP</name>
        <dbReference type="ChEBI" id="CHEBI:30616"/>
    </ligand>
</feature>
<dbReference type="GO" id="GO:0005524">
    <property type="term" value="F:ATP binding"/>
    <property type="evidence" value="ECO:0007669"/>
    <property type="project" value="UniProtKB-UniRule"/>
</dbReference>
<dbReference type="GO" id="GO:0008353">
    <property type="term" value="F:RNA polymerase II CTD heptapeptide repeat kinase activity"/>
    <property type="evidence" value="ECO:0007669"/>
    <property type="project" value="UniProtKB-EC"/>
</dbReference>
<dbReference type="PROSITE" id="PS00107">
    <property type="entry name" value="PROTEIN_KINASE_ATP"/>
    <property type="match status" value="1"/>
</dbReference>
<comment type="subcellular location">
    <subcellularLocation>
        <location evidence="1">Nucleus</location>
    </subcellularLocation>
</comment>
<feature type="compositionally biased region" description="Basic and acidic residues" evidence="11">
    <location>
        <begin position="41"/>
        <end position="54"/>
    </location>
</feature>
<feature type="compositionally biased region" description="Pro residues" evidence="11">
    <location>
        <begin position="977"/>
        <end position="996"/>
    </location>
</feature>
<evidence type="ECO:0000256" key="4">
    <source>
        <dbReference type="ARBA" id="ARBA00022679"/>
    </source>
</evidence>
<proteinExistence type="inferred from homology"/>
<feature type="compositionally biased region" description="Low complexity" evidence="11">
    <location>
        <begin position="186"/>
        <end position="211"/>
    </location>
</feature>
<dbReference type="InterPro" id="IPR017441">
    <property type="entry name" value="Protein_kinase_ATP_BS"/>
</dbReference>
<feature type="compositionally biased region" description="Low complexity" evidence="11">
    <location>
        <begin position="409"/>
        <end position="418"/>
    </location>
</feature>
<feature type="compositionally biased region" description="Low complexity" evidence="11">
    <location>
        <begin position="92"/>
        <end position="110"/>
    </location>
</feature>
<organism evidence="13 14">
    <name type="scientific">Ustilago trichophora</name>
    <dbReference type="NCBI Taxonomy" id="86804"/>
    <lineage>
        <taxon>Eukaryota</taxon>
        <taxon>Fungi</taxon>
        <taxon>Dikarya</taxon>
        <taxon>Basidiomycota</taxon>
        <taxon>Ustilaginomycotina</taxon>
        <taxon>Ustilaginomycetes</taxon>
        <taxon>Ustilaginales</taxon>
        <taxon>Ustilaginaceae</taxon>
        <taxon>Ustilago</taxon>
    </lineage>
</organism>
<dbReference type="InterPro" id="IPR000719">
    <property type="entry name" value="Prot_kinase_dom"/>
</dbReference>
<feature type="compositionally biased region" description="Low complexity" evidence="11">
    <location>
        <begin position="25"/>
        <end position="40"/>
    </location>
</feature>
<accession>A0A5C3E3B4</accession>
<feature type="compositionally biased region" description="Pro residues" evidence="11">
    <location>
        <begin position="134"/>
        <end position="146"/>
    </location>
</feature>
<evidence type="ECO:0000256" key="5">
    <source>
        <dbReference type="ARBA" id="ARBA00022741"/>
    </source>
</evidence>
<evidence type="ECO:0000313" key="13">
    <source>
        <dbReference type="EMBL" id="SPO24026.1"/>
    </source>
</evidence>
<dbReference type="InterPro" id="IPR008271">
    <property type="entry name" value="Ser/Thr_kinase_AS"/>
</dbReference>
<dbReference type="InterPro" id="IPR050108">
    <property type="entry name" value="CDK"/>
</dbReference>
<keyword evidence="6 13" id="KW-0418">Kinase</keyword>
<dbReference type="InterPro" id="IPR011009">
    <property type="entry name" value="Kinase-like_dom_sf"/>
</dbReference>
<dbReference type="PROSITE" id="PS50011">
    <property type="entry name" value="PROTEIN_KINASE_DOM"/>
    <property type="match status" value="1"/>
</dbReference>
<keyword evidence="7 10" id="KW-0067">ATP-binding</keyword>
<keyword evidence="4" id="KW-0808">Transferase</keyword>
<evidence type="ECO:0000256" key="7">
    <source>
        <dbReference type="ARBA" id="ARBA00022840"/>
    </source>
</evidence>
<feature type="compositionally biased region" description="Gly residues" evidence="11">
    <location>
        <begin position="939"/>
        <end position="949"/>
    </location>
</feature>
<dbReference type="PROSITE" id="PS00108">
    <property type="entry name" value="PROTEIN_KINASE_ST"/>
    <property type="match status" value="1"/>
</dbReference>
<protein>
    <submittedName>
        <fullName evidence="13">Related to cyclin dependent kinase C</fullName>
    </submittedName>
</protein>
<reference evidence="13 14" key="1">
    <citation type="submission" date="2018-03" db="EMBL/GenBank/DDBJ databases">
        <authorList>
            <person name="Guldener U."/>
        </authorList>
    </citation>
    <scope>NUCLEOTIDE SEQUENCE [LARGE SCALE GENOMIC DNA]</scope>
    <source>
        <strain evidence="13 14">NBRC100155</strain>
    </source>
</reference>
<dbReference type="OrthoDB" id="28397at2759"/>
<dbReference type="Gene3D" id="3.30.200.20">
    <property type="entry name" value="Phosphorylase Kinase, domain 1"/>
    <property type="match status" value="1"/>
</dbReference>
<evidence type="ECO:0000259" key="12">
    <source>
        <dbReference type="PROSITE" id="PS50011"/>
    </source>
</evidence>
<evidence type="ECO:0000256" key="2">
    <source>
        <dbReference type="ARBA" id="ARBA00006485"/>
    </source>
</evidence>
<feature type="compositionally biased region" description="Low complexity" evidence="11">
    <location>
        <begin position="1073"/>
        <end position="1082"/>
    </location>
</feature>
<dbReference type="GO" id="GO:0005634">
    <property type="term" value="C:nucleus"/>
    <property type="evidence" value="ECO:0007669"/>
    <property type="project" value="UniProtKB-SubCell"/>
</dbReference>
<feature type="compositionally biased region" description="Basic and acidic residues" evidence="11">
    <location>
        <begin position="285"/>
        <end position="315"/>
    </location>
</feature>
<dbReference type="Proteomes" id="UP000324022">
    <property type="component" value="Unassembled WGS sequence"/>
</dbReference>
<feature type="compositionally biased region" description="Acidic residues" evidence="11">
    <location>
        <begin position="112"/>
        <end position="122"/>
    </location>
</feature>
<dbReference type="PANTHER" id="PTHR24056:SF233">
    <property type="entry name" value="CYCLIN-DEPENDENT KINASE 9"/>
    <property type="match status" value="1"/>
</dbReference>
<keyword evidence="3" id="KW-0723">Serine/threonine-protein kinase</keyword>
<evidence type="ECO:0000256" key="10">
    <source>
        <dbReference type="PROSITE-ProRule" id="PRU10141"/>
    </source>
</evidence>
<dbReference type="SUPFAM" id="SSF56112">
    <property type="entry name" value="Protein kinase-like (PK-like)"/>
    <property type="match status" value="1"/>
</dbReference>
<keyword evidence="5 10" id="KW-0547">Nucleotide-binding</keyword>
<feature type="compositionally biased region" description="Low complexity" evidence="11">
    <location>
        <begin position="929"/>
        <end position="938"/>
    </location>
</feature>
<evidence type="ECO:0000256" key="1">
    <source>
        <dbReference type="ARBA" id="ARBA00004123"/>
    </source>
</evidence>
<evidence type="ECO:0000256" key="9">
    <source>
        <dbReference type="ARBA" id="ARBA00049280"/>
    </source>
</evidence>
<feature type="compositionally biased region" description="Basic and acidic residues" evidence="11">
    <location>
        <begin position="227"/>
        <end position="242"/>
    </location>
</feature>
<dbReference type="GO" id="GO:0004693">
    <property type="term" value="F:cyclin-dependent protein serine/threonine kinase activity"/>
    <property type="evidence" value="ECO:0007669"/>
    <property type="project" value="TreeGrafter"/>
</dbReference>
<dbReference type="EMBL" id="OOIN01000006">
    <property type="protein sequence ID" value="SPO24026.1"/>
    <property type="molecule type" value="Genomic_DNA"/>
</dbReference>
<dbReference type="FunFam" id="1.10.510.10:FF:000415">
    <property type="entry name" value="CMGC/CDK/CRK7 protein kinase, variant"/>
    <property type="match status" value="1"/>
</dbReference>
<keyword evidence="14" id="KW-1185">Reference proteome</keyword>
<feature type="compositionally biased region" description="Basic and acidic residues" evidence="11">
    <location>
        <begin position="159"/>
        <end position="175"/>
    </location>
</feature>
<evidence type="ECO:0000313" key="14">
    <source>
        <dbReference type="Proteomes" id="UP000324022"/>
    </source>
</evidence>
<feature type="region of interest" description="Disordered" evidence="11">
    <location>
        <begin position="25"/>
        <end position="420"/>
    </location>
</feature>
<evidence type="ECO:0000256" key="11">
    <source>
        <dbReference type="SAM" id="MobiDB-lite"/>
    </source>
</evidence>
<feature type="compositionally biased region" description="Low complexity" evidence="11">
    <location>
        <begin position="1055"/>
        <end position="1064"/>
    </location>
</feature>
<dbReference type="SMART" id="SM00220">
    <property type="entry name" value="S_TKc"/>
    <property type="match status" value="1"/>
</dbReference>
<dbReference type="Gene3D" id="1.10.510.10">
    <property type="entry name" value="Transferase(Phosphotransferase) domain 1"/>
    <property type="match status" value="1"/>
</dbReference>
<feature type="compositionally biased region" description="Low complexity" evidence="11">
    <location>
        <begin position="950"/>
        <end position="968"/>
    </location>
</feature>